<feature type="compositionally biased region" description="Acidic residues" evidence="1">
    <location>
        <begin position="444"/>
        <end position="456"/>
    </location>
</feature>
<sequence>MDEAFIAQSSKRAIPIQELIQTWPTRNPPEKSPDEMFQDEHQQARNDLDAAYEKYKSQGTQDSFKQFKRSMDRLGALEQPDEATKEAKQSEYQQSELNRQLSLVNGLFDIFGDVAAVNAIVNKWSKRAGKQPSSSSNAAENQIQTNAFPVNNSAETQDSQNPTIETASAKPRAHRPGETSNHHHDQPTEVEPTDPRIRSKKRKTTSASPASQSVKRSRHVPSEAGPAETIEYCDVYQDGKAEDKYTIIEHEGAYYILRCTKHGLIFSGDRPLQGAMNHLRSPGHPNETISHSLAITRLGVLVLNCDDGNKIRNNRAVNKHVKQMRDQRRRRHRASQAYRDLNHDPEHGDMYMAWWDLGKQERKTVEATEEENLKLFAFLVLPFFPQENDRFGVSVTTSNLKNDIPTCYKYNKSTGKFDWAQDYMSDFNMESDGDVDNSGSSDDSSSDSDSDSDSSDDDHLPIAFRYTQTVDGNKYEIIYLDDDGTSRKVMEDPENYPLRWSTPEVEVKNEPGSQDGLQQPDNPRNLNQSYYEYIAHVLTVASPTEGSENSLSH</sequence>
<comment type="caution">
    <text evidence="2">The sequence shown here is derived from an EMBL/GenBank/DDBJ whole genome shotgun (WGS) entry which is preliminary data.</text>
</comment>
<gene>
    <name evidence="2" type="ORF">FEQUK3_LOCUS4778</name>
</gene>
<feature type="compositionally biased region" description="Polar residues" evidence="1">
    <location>
        <begin position="205"/>
        <end position="214"/>
    </location>
</feature>
<accession>A0A8J2NI51</accession>
<evidence type="ECO:0000313" key="2">
    <source>
        <dbReference type="EMBL" id="CAG7559059.1"/>
    </source>
</evidence>
<dbReference type="AlphaFoldDB" id="A0A8J2NI51"/>
<protein>
    <submittedName>
        <fullName evidence="2">Uncharacterized protein</fullName>
    </submittedName>
</protein>
<name>A0A8J2NI51_FUSEQ</name>
<feature type="region of interest" description="Disordered" evidence="1">
    <location>
        <begin position="486"/>
        <end position="526"/>
    </location>
</feature>
<proteinExistence type="predicted"/>
<organism evidence="2 3">
    <name type="scientific">Fusarium equiseti</name>
    <name type="common">Fusarium scirpi</name>
    <dbReference type="NCBI Taxonomy" id="61235"/>
    <lineage>
        <taxon>Eukaryota</taxon>
        <taxon>Fungi</taxon>
        <taxon>Dikarya</taxon>
        <taxon>Ascomycota</taxon>
        <taxon>Pezizomycotina</taxon>
        <taxon>Sordariomycetes</taxon>
        <taxon>Hypocreomycetidae</taxon>
        <taxon>Hypocreales</taxon>
        <taxon>Nectriaceae</taxon>
        <taxon>Fusarium</taxon>
        <taxon>Fusarium incarnatum-equiseti species complex</taxon>
    </lineage>
</organism>
<evidence type="ECO:0000313" key="3">
    <source>
        <dbReference type="Proteomes" id="UP000693738"/>
    </source>
</evidence>
<dbReference type="Proteomes" id="UP000693738">
    <property type="component" value="Unassembled WGS sequence"/>
</dbReference>
<evidence type="ECO:0000256" key="1">
    <source>
        <dbReference type="SAM" id="MobiDB-lite"/>
    </source>
</evidence>
<dbReference type="EMBL" id="CAJSTJ010000128">
    <property type="protein sequence ID" value="CAG7559059.1"/>
    <property type="molecule type" value="Genomic_DNA"/>
</dbReference>
<feature type="compositionally biased region" description="Polar residues" evidence="1">
    <location>
        <begin position="511"/>
        <end position="526"/>
    </location>
</feature>
<reference evidence="2" key="1">
    <citation type="submission" date="2021-05" db="EMBL/GenBank/DDBJ databases">
        <authorList>
            <person name="Khan N."/>
        </authorList>
    </citation>
    <scope>NUCLEOTIDE SEQUENCE</scope>
</reference>
<feature type="compositionally biased region" description="Basic and acidic residues" evidence="1">
    <location>
        <begin position="175"/>
        <end position="197"/>
    </location>
</feature>
<feature type="region of interest" description="Disordered" evidence="1">
    <location>
        <begin position="428"/>
        <end position="460"/>
    </location>
</feature>
<feature type="region of interest" description="Disordered" evidence="1">
    <location>
        <begin position="146"/>
        <end position="226"/>
    </location>
</feature>
<feature type="compositionally biased region" description="Polar residues" evidence="1">
    <location>
        <begin position="146"/>
        <end position="166"/>
    </location>
</feature>